<dbReference type="InterPro" id="IPR003385">
    <property type="entry name" value="Glyco_hydro_77"/>
</dbReference>
<evidence type="ECO:0000256" key="10">
    <source>
        <dbReference type="RuleBase" id="RU361207"/>
    </source>
</evidence>
<name>A0A0S7Y490_UNCSA</name>
<comment type="catalytic activity">
    <reaction evidence="1 10">
        <text>Transfers a segment of a (1-&gt;4)-alpha-D-glucan to a new position in an acceptor, which may be glucose or a (1-&gt;4)-alpha-D-glucan.</text>
        <dbReference type="EC" id="2.4.1.25"/>
    </reaction>
</comment>
<sequence length="504" mass="58297">MKERGSGILLHITSLPSRFGIGDLGPDAYRFADFLVEAGQRYWQVLPLNPTEGAFGHSPYSSYSAFAGSILLISPQLLLEDGFLTEEDLKEAPRFPAERCDYEAVVPHKISLLDRAYSRFRETGKNREEFNGFCSINSYWLEDFAAFIVFKIKRFGWEVWNKWEISLRDRDPGRLNAVKQEYAPDMEREKFFQFLFYRQWHKFRNYCNQKGLKLIGDIPIYVSYDSADVWEHSGIFKLDANKQPTFVAGVPPDYFSKTGQLWGNPVYNWEVLKEFNYYWWVQRMGHNLSLFDIVRIDHFRGFVGFWEVPAGEKTAVNGRWVKAPAEDFFTVLTKKYPELPIIAEDLGIITDDVKQIMKKFGFPGMKVLLFAFGEDLKKHPYLPHNYTENCVVYTGTHDNNTIRGWYQNEASAHEKKNLVEYLGHKLTPETVNWDLMELALRSKAKIAVFPLQDVLGLGQESRMNTPSKVQGNWQWRALPEQLAPDTASRLKALVKGSGRLEGDK</sequence>
<dbReference type="Proteomes" id="UP000051861">
    <property type="component" value="Unassembled WGS sequence"/>
</dbReference>
<accession>A0A0S7Y490</accession>
<dbReference type="PANTHER" id="PTHR32438">
    <property type="entry name" value="4-ALPHA-GLUCANOTRANSFERASE DPE1, CHLOROPLASTIC/AMYLOPLASTIC"/>
    <property type="match status" value="1"/>
</dbReference>
<evidence type="ECO:0000313" key="11">
    <source>
        <dbReference type="EMBL" id="KPJ69520.1"/>
    </source>
</evidence>
<protein>
    <recommendedName>
        <fullName evidence="4 10">4-alpha-glucanotransferase</fullName>
        <ecNumber evidence="3 10">2.4.1.25</ecNumber>
    </recommendedName>
    <alternativeName>
        <fullName evidence="8 10">Amylomaltase</fullName>
    </alternativeName>
    <alternativeName>
        <fullName evidence="9 10">Disproportionating enzyme</fullName>
    </alternativeName>
</protein>
<evidence type="ECO:0000256" key="5">
    <source>
        <dbReference type="ARBA" id="ARBA00022676"/>
    </source>
</evidence>
<proteinExistence type="inferred from homology"/>
<dbReference type="EC" id="2.4.1.25" evidence="3 10"/>
<gene>
    <name evidence="11" type="ORF">AMJ44_03700</name>
</gene>
<dbReference type="GO" id="GO:0004134">
    <property type="term" value="F:4-alpha-glucanotransferase activity"/>
    <property type="evidence" value="ECO:0007669"/>
    <property type="project" value="UniProtKB-EC"/>
</dbReference>
<dbReference type="NCBIfam" id="TIGR00217">
    <property type="entry name" value="malQ"/>
    <property type="match status" value="1"/>
</dbReference>
<evidence type="ECO:0000256" key="6">
    <source>
        <dbReference type="ARBA" id="ARBA00022679"/>
    </source>
</evidence>
<dbReference type="InterPro" id="IPR017853">
    <property type="entry name" value="GH"/>
</dbReference>
<evidence type="ECO:0000256" key="2">
    <source>
        <dbReference type="ARBA" id="ARBA00005684"/>
    </source>
</evidence>
<comment type="caution">
    <text evidence="11">The sequence shown here is derived from an EMBL/GenBank/DDBJ whole genome shotgun (WGS) entry which is preliminary data.</text>
</comment>
<dbReference type="EMBL" id="LIZX01000023">
    <property type="protein sequence ID" value="KPJ69520.1"/>
    <property type="molecule type" value="Genomic_DNA"/>
</dbReference>
<evidence type="ECO:0000256" key="3">
    <source>
        <dbReference type="ARBA" id="ARBA00012560"/>
    </source>
</evidence>
<dbReference type="GO" id="GO:0005975">
    <property type="term" value="P:carbohydrate metabolic process"/>
    <property type="evidence" value="ECO:0007669"/>
    <property type="project" value="InterPro"/>
</dbReference>
<evidence type="ECO:0000313" key="12">
    <source>
        <dbReference type="Proteomes" id="UP000051861"/>
    </source>
</evidence>
<dbReference type="AlphaFoldDB" id="A0A0S7Y490"/>
<evidence type="ECO:0000256" key="8">
    <source>
        <dbReference type="ARBA" id="ARBA00031423"/>
    </source>
</evidence>
<dbReference type="SUPFAM" id="SSF51445">
    <property type="entry name" value="(Trans)glycosidases"/>
    <property type="match status" value="1"/>
</dbReference>
<evidence type="ECO:0000256" key="7">
    <source>
        <dbReference type="ARBA" id="ARBA00023277"/>
    </source>
</evidence>
<dbReference type="PATRIC" id="fig|1703775.3.peg.831"/>
<keyword evidence="5 10" id="KW-0328">Glycosyltransferase</keyword>
<evidence type="ECO:0000256" key="4">
    <source>
        <dbReference type="ARBA" id="ARBA00020295"/>
    </source>
</evidence>
<dbReference type="Pfam" id="PF02446">
    <property type="entry name" value="Glyco_hydro_77"/>
    <property type="match status" value="1"/>
</dbReference>
<keyword evidence="7 10" id="KW-0119">Carbohydrate metabolism</keyword>
<dbReference type="Gene3D" id="3.20.20.80">
    <property type="entry name" value="Glycosidases"/>
    <property type="match status" value="1"/>
</dbReference>
<evidence type="ECO:0000256" key="9">
    <source>
        <dbReference type="ARBA" id="ARBA00031501"/>
    </source>
</evidence>
<comment type="similarity">
    <text evidence="2 10">Belongs to the disproportionating enzyme family.</text>
</comment>
<organism evidence="11 12">
    <name type="scientific">candidate division WOR-1 bacterium DG_54_3</name>
    <dbReference type="NCBI Taxonomy" id="1703775"/>
    <lineage>
        <taxon>Bacteria</taxon>
        <taxon>Bacillati</taxon>
        <taxon>Saganbacteria</taxon>
    </lineage>
</organism>
<reference evidence="11 12" key="1">
    <citation type="journal article" date="2015" name="Microbiome">
        <title>Genomic resolution of linkages in carbon, nitrogen, and sulfur cycling among widespread estuary sediment bacteria.</title>
        <authorList>
            <person name="Baker B.J."/>
            <person name="Lazar C.S."/>
            <person name="Teske A.P."/>
            <person name="Dick G.J."/>
        </authorList>
    </citation>
    <scope>NUCLEOTIDE SEQUENCE [LARGE SCALE GENOMIC DNA]</scope>
    <source>
        <strain evidence="11">DG_54_3</strain>
    </source>
</reference>
<dbReference type="PANTHER" id="PTHR32438:SF5">
    <property type="entry name" value="4-ALPHA-GLUCANOTRANSFERASE DPE1, CHLOROPLASTIC_AMYLOPLASTIC"/>
    <property type="match status" value="1"/>
</dbReference>
<keyword evidence="6 10" id="KW-0808">Transferase</keyword>
<evidence type="ECO:0000256" key="1">
    <source>
        <dbReference type="ARBA" id="ARBA00000439"/>
    </source>
</evidence>
<dbReference type="NCBIfam" id="NF011080">
    <property type="entry name" value="PRK14508.1-3"/>
    <property type="match status" value="1"/>
</dbReference>